<dbReference type="InterPro" id="IPR011991">
    <property type="entry name" value="ArsR-like_HTH"/>
</dbReference>
<dbReference type="InterPro" id="IPR036390">
    <property type="entry name" value="WH_DNA-bd_sf"/>
</dbReference>
<evidence type="ECO:0000313" key="5">
    <source>
        <dbReference type="EMBL" id="NEY18974.1"/>
    </source>
</evidence>
<dbReference type="SUPFAM" id="SSF46785">
    <property type="entry name" value="Winged helix' DNA-binding domain"/>
    <property type="match status" value="1"/>
</dbReference>
<accession>A0A6M0P2R6</accession>
<dbReference type="SMART" id="SM00418">
    <property type="entry name" value="HTH_ARSR"/>
    <property type="match status" value="1"/>
</dbReference>
<keyword evidence="2" id="KW-0238">DNA-binding</keyword>
<sequence length="113" mass="12966">MTVDTHLEETAKILKLLGDKTRLSMLALLSMHDCCVCEFVAIFNMSQPAVSQHLKKLKDACLVSEQRKGQWMIYSLNKDSKHFPLILDVLNHIPNQNEKFVLLEQQGLRVICE</sequence>
<reference evidence="5 6" key="2">
    <citation type="submission" date="2020-03" db="EMBL/GenBank/DDBJ databases">
        <title>Bacillus aquiflavi sp. nov., isolated from yellow water of strong flavor Chinese baijiu in Yibin region of China.</title>
        <authorList>
            <person name="Xie J."/>
        </authorList>
    </citation>
    <scope>NUCLEOTIDE SEQUENCE [LARGE SCALE GENOMIC DNA]</scope>
    <source>
        <strain evidence="5 6">Gsoil 114</strain>
    </source>
</reference>
<dbReference type="InterPro" id="IPR051081">
    <property type="entry name" value="HTH_MetalResp_TranReg"/>
</dbReference>
<dbReference type="Pfam" id="PF01022">
    <property type="entry name" value="HTH_5"/>
    <property type="match status" value="1"/>
</dbReference>
<organism evidence="5 6">
    <name type="scientific">Heyndrickxia ginsengihumi</name>
    <dbReference type="NCBI Taxonomy" id="363870"/>
    <lineage>
        <taxon>Bacteria</taxon>
        <taxon>Bacillati</taxon>
        <taxon>Bacillota</taxon>
        <taxon>Bacilli</taxon>
        <taxon>Bacillales</taxon>
        <taxon>Bacillaceae</taxon>
        <taxon>Heyndrickxia</taxon>
    </lineage>
</organism>
<evidence type="ECO:0000313" key="6">
    <source>
        <dbReference type="Proteomes" id="UP000476934"/>
    </source>
</evidence>
<feature type="domain" description="HTH arsR-type" evidence="4">
    <location>
        <begin position="2"/>
        <end position="98"/>
    </location>
</feature>
<dbReference type="Proteomes" id="UP000476934">
    <property type="component" value="Unassembled WGS sequence"/>
</dbReference>
<dbReference type="PRINTS" id="PR00778">
    <property type="entry name" value="HTHARSR"/>
</dbReference>
<evidence type="ECO:0000259" key="4">
    <source>
        <dbReference type="PROSITE" id="PS50987"/>
    </source>
</evidence>
<name>A0A6M0P2R6_9BACI</name>
<dbReference type="InterPro" id="IPR036388">
    <property type="entry name" value="WH-like_DNA-bd_sf"/>
</dbReference>
<keyword evidence="1" id="KW-0805">Transcription regulation</keyword>
<comment type="caution">
    <text evidence="5">The sequence shown here is derived from an EMBL/GenBank/DDBJ whole genome shotgun (WGS) entry which is preliminary data.</text>
</comment>
<dbReference type="CDD" id="cd00090">
    <property type="entry name" value="HTH_ARSR"/>
    <property type="match status" value="1"/>
</dbReference>
<protein>
    <submittedName>
        <fullName evidence="5">Winged helix-turn-helix transcriptional regulator</fullName>
    </submittedName>
</protein>
<proteinExistence type="predicted"/>
<reference evidence="5 6" key="1">
    <citation type="submission" date="2020-02" db="EMBL/GenBank/DDBJ databases">
        <authorList>
            <person name="Feng H."/>
        </authorList>
    </citation>
    <scope>NUCLEOTIDE SEQUENCE [LARGE SCALE GENOMIC DNA]</scope>
    <source>
        <strain evidence="5 6">Gsoil 114</strain>
    </source>
</reference>
<dbReference type="GO" id="GO:0003677">
    <property type="term" value="F:DNA binding"/>
    <property type="evidence" value="ECO:0007669"/>
    <property type="project" value="UniProtKB-KW"/>
</dbReference>
<evidence type="ECO:0000256" key="2">
    <source>
        <dbReference type="ARBA" id="ARBA00023125"/>
    </source>
</evidence>
<dbReference type="NCBIfam" id="NF033788">
    <property type="entry name" value="HTH_metalloreg"/>
    <property type="match status" value="1"/>
</dbReference>
<dbReference type="EMBL" id="JAAIWK010000003">
    <property type="protein sequence ID" value="NEY18974.1"/>
    <property type="molecule type" value="Genomic_DNA"/>
</dbReference>
<dbReference type="GO" id="GO:0003700">
    <property type="term" value="F:DNA-binding transcription factor activity"/>
    <property type="evidence" value="ECO:0007669"/>
    <property type="project" value="InterPro"/>
</dbReference>
<dbReference type="PANTHER" id="PTHR33154">
    <property type="entry name" value="TRANSCRIPTIONAL REGULATOR, ARSR FAMILY"/>
    <property type="match status" value="1"/>
</dbReference>
<keyword evidence="3" id="KW-0804">Transcription</keyword>
<keyword evidence="6" id="KW-1185">Reference proteome</keyword>
<dbReference type="RefSeq" id="WP_025729555.1">
    <property type="nucleotide sequence ID" value="NZ_JAAIWK010000003.1"/>
</dbReference>
<dbReference type="InterPro" id="IPR001845">
    <property type="entry name" value="HTH_ArsR_DNA-bd_dom"/>
</dbReference>
<evidence type="ECO:0000256" key="3">
    <source>
        <dbReference type="ARBA" id="ARBA00023163"/>
    </source>
</evidence>
<evidence type="ECO:0000256" key="1">
    <source>
        <dbReference type="ARBA" id="ARBA00023015"/>
    </source>
</evidence>
<dbReference type="PANTHER" id="PTHR33154:SF18">
    <property type="entry name" value="ARSENICAL RESISTANCE OPERON REPRESSOR"/>
    <property type="match status" value="1"/>
</dbReference>
<dbReference type="AlphaFoldDB" id="A0A6M0P2R6"/>
<dbReference type="PROSITE" id="PS50987">
    <property type="entry name" value="HTH_ARSR_2"/>
    <property type="match status" value="1"/>
</dbReference>
<dbReference type="Gene3D" id="1.10.10.10">
    <property type="entry name" value="Winged helix-like DNA-binding domain superfamily/Winged helix DNA-binding domain"/>
    <property type="match status" value="1"/>
</dbReference>
<gene>
    <name evidence="5" type="ORF">G4D61_03190</name>
</gene>